<comment type="subcellular location">
    <subcellularLocation>
        <location evidence="1">Cytoplasm</location>
    </subcellularLocation>
</comment>
<comment type="similarity">
    <text evidence="3">Belongs to the BRAT1 family.</text>
</comment>
<keyword evidence="4" id="KW-1185">Reference proteome</keyword>
<dbReference type="GeneID" id="102802263"/>
<dbReference type="Proteomes" id="UP000694865">
    <property type="component" value="Unplaced"/>
</dbReference>
<name>A0ABM0M407_SACKO</name>
<proteinExistence type="inferred from homology"/>
<dbReference type="InterPro" id="IPR011989">
    <property type="entry name" value="ARM-like"/>
</dbReference>
<gene>
    <name evidence="5" type="primary">LOC102802263</name>
</gene>
<keyword evidence="2" id="KW-0963">Cytoplasm</keyword>
<dbReference type="PANTHER" id="PTHR21331:SF2">
    <property type="entry name" value="BRCA1-ASSOCIATED ATM ACTIVATOR 1"/>
    <property type="match status" value="1"/>
</dbReference>
<evidence type="ECO:0000256" key="3">
    <source>
        <dbReference type="ARBA" id="ARBA00061308"/>
    </source>
</evidence>
<dbReference type="InterPro" id="IPR038904">
    <property type="entry name" value="BRAT1"/>
</dbReference>
<protein>
    <submittedName>
        <fullName evidence="5">BRCA1-associated ATM activator 1-like</fullName>
    </submittedName>
</protein>
<dbReference type="SUPFAM" id="SSF48371">
    <property type="entry name" value="ARM repeat"/>
    <property type="match status" value="1"/>
</dbReference>
<dbReference type="PANTHER" id="PTHR21331">
    <property type="entry name" value="BRCA1-ASSOCIATED ATM ACTIVATOR 1"/>
    <property type="match status" value="1"/>
</dbReference>
<dbReference type="Gene3D" id="1.25.10.10">
    <property type="entry name" value="Leucine-rich Repeat Variant"/>
    <property type="match status" value="1"/>
</dbReference>
<evidence type="ECO:0000313" key="4">
    <source>
        <dbReference type="Proteomes" id="UP000694865"/>
    </source>
</evidence>
<dbReference type="InterPro" id="IPR016024">
    <property type="entry name" value="ARM-type_fold"/>
</dbReference>
<dbReference type="RefSeq" id="XP_006814748.1">
    <property type="nucleotide sequence ID" value="XM_006814685.1"/>
</dbReference>
<evidence type="ECO:0000313" key="5">
    <source>
        <dbReference type="RefSeq" id="XP_006814748.1"/>
    </source>
</evidence>
<evidence type="ECO:0000256" key="1">
    <source>
        <dbReference type="ARBA" id="ARBA00004496"/>
    </source>
</evidence>
<accession>A0ABM0M407</accession>
<sequence>MIMESTHIDACLKRLPDVFHLLLDSSKTIVDDTCVEKLLTLIENITQCTDDRMKLFKEDVGLVSFLSHVVTTSCEPCTMTFALKLNGILLKHDDTVQLLAAHFTGIESSLEHRIFQRALEGIEYWLDASVRCAWLNSMKVNLNYAYQVITQLECIEQIIACLVDASMFVITAAQDFTVSLIVWCYKHGMLAEREKVALVKKSQLDNGKEKHAIDEKSSRCLETHSGCRETSSSSSFIGERLLQYMTKVLRSDSTIEKPEIVSVLQMLRKLFETDQSVGGSVAMETYLLASCQDMVINCDAGVCANIVELFIVIARKTRTSDWIQMDDIIVMIMSLMHHGKLSPALKLTTTLLLEMDQQHEQHNRLYELVFLPLDFCLHPSPSTVISSSTVDFIMAAMKSRGTCISLVMHSIMALQRQCTKGGRLDDDKLCRFLKYPIILLPITSSPDRQNLSTQYTKHLLGNTKLTKFLLDLALTLCDVYAVSDDDLYQLSGVVVKMVDNPHMDSTVICKSLKTITAILRQSTSSESESGDELVAKKPRLQDTEACSQPSDLILSKVFFNILQKRSYDTRWDVRDSVINFITDITQLSDNRNVVAWIVESKLGKEVWEKLRDDDDSYVRASSLFSLAQMSLCEELWLQFMSTCEQTMQSVVQTVTNVLLHDTEAFPRRAAVDVFLKWLTKHPQIRSYLLSSNYSTYKIGHKVEEDAGESNTEHRSVFSIMLQASHDLDFEVKLSVLNFWEVIIHHYLPCFATKNLTESIWDELYHIQKTGCLEGLQSSSDDHDRVVAEKACTILITLKELIVKGLDGKDKNALTVKHKLDIKFIDFLLKTDLDRILSEKSRSVDIYEWNPLALIDDMLYSSESNDDNLLDCY</sequence>
<reference evidence="5" key="1">
    <citation type="submission" date="2025-08" db="UniProtKB">
        <authorList>
            <consortium name="RefSeq"/>
        </authorList>
    </citation>
    <scope>IDENTIFICATION</scope>
    <source>
        <tissue evidence="5">Testes</tissue>
    </source>
</reference>
<organism evidence="4 5">
    <name type="scientific">Saccoglossus kowalevskii</name>
    <name type="common">Acorn worm</name>
    <dbReference type="NCBI Taxonomy" id="10224"/>
    <lineage>
        <taxon>Eukaryota</taxon>
        <taxon>Metazoa</taxon>
        <taxon>Hemichordata</taxon>
        <taxon>Enteropneusta</taxon>
        <taxon>Harrimaniidae</taxon>
        <taxon>Saccoglossus</taxon>
    </lineage>
</organism>
<evidence type="ECO:0000256" key="2">
    <source>
        <dbReference type="ARBA" id="ARBA00022490"/>
    </source>
</evidence>